<evidence type="ECO:0000256" key="1">
    <source>
        <dbReference type="ARBA" id="ARBA00007847"/>
    </source>
</evidence>
<comment type="caution">
    <text evidence="3">The sequence shown here is derived from an EMBL/GenBank/DDBJ whole genome shotgun (WGS) entry which is preliminary data.</text>
</comment>
<name>A0A1Q5PS83_9ACTO</name>
<dbReference type="InterPro" id="IPR015942">
    <property type="entry name" value="Asp/Glu/hydantoin_racemase"/>
</dbReference>
<sequence length="238" mass="25518">MSKLVGVLGGLGPKATIDFLAEVLDFTAATTDQEHVDMIVSQRASTPDRTDAILHEGTDPTQQMIKDAKGLETFGADFIVVPCNTASHFMEAVRESVQIPVADIVQLTVQEVVRRSADTKKVGVMATEGTLAAGVYQRALEAHGLEAVLPDARTQKQITNLIYQGVKAGKRVTPGQFFAPIAALRLMGADAVISGCTELSVIYKDLQVTDSDVIDSMDTLAKWTVVAADHQLRANSHT</sequence>
<dbReference type="SUPFAM" id="SSF53681">
    <property type="entry name" value="Aspartate/glutamate racemase"/>
    <property type="match status" value="2"/>
</dbReference>
<dbReference type="Proteomes" id="UP000186465">
    <property type="component" value="Unassembled WGS sequence"/>
</dbReference>
<dbReference type="Gene3D" id="3.40.50.1860">
    <property type="match status" value="2"/>
</dbReference>
<comment type="similarity">
    <text evidence="1">Belongs to the aspartate/glutamate racemases family.</text>
</comment>
<dbReference type="PANTHER" id="PTHR21198">
    <property type="entry name" value="GLUTAMATE RACEMASE"/>
    <property type="match status" value="1"/>
</dbReference>
<accession>A0A1Q5PS83</accession>
<dbReference type="NCBIfam" id="TIGR00035">
    <property type="entry name" value="asp_race"/>
    <property type="match status" value="1"/>
</dbReference>
<evidence type="ECO:0000313" key="3">
    <source>
        <dbReference type="EMBL" id="OKL50416.1"/>
    </source>
</evidence>
<organism evidence="3 4">
    <name type="scientific">Boudabousia marimammalium</name>
    <dbReference type="NCBI Taxonomy" id="156892"/>
    <lineage>
        <taxon>Bacteria</taxon>
        <taxon>Bacillati</taxon>
        <taxon>Actinomycetota</taxon>
        <taxon>Actinomycetes</taxon>
        <taxon>Actinomycetales</taxon>
        <taxon>Actinomycetaceae</taxon>
        <taxon>Boudabousia</taxon>
    </lineage>
</organism>
<dbReference type="AlphaFoldDB" id="A0A1Q5PS83"/>
<dbReference type="RefSeq" id="WP_075360657.1">
    <property type="nucleotide sequence ID" value="NZ_MPDM01000001.1"/>
</dbReference>
<dbReference type="OrthoDB" id="9803739at2"/>
<dbReference type="InterPro" id="IPR033134">
    <property type="entry name" value="Asp/Glu_racemase_AS_2"/>
</dbReference>
<evidence type="ECO:0000313" key="4">
    <source>
        <dbReference type="Proteomes" id="UP000186465"/>
    </source>
</evidence>
<dbReference type="GO" id="GO:0047661">
    <property type="term" value="F:amino-acid racemase activity"/>
    <property type="evidence" value="ECO:0007669"/>
    <property type="project" value="InterPro"/>
</dbReference>
<dbReference type="Pfam" id="PF01177">
    <property type="entry name" value="Asp_Glu_race"/>
    <property type="match status" value="1"/>
</dbReference>
<dbReference type="InterPro" id="IPR001920">
    <property type="entry name" value="Asp/Glu_race"/>
</dbReference>
<dbReference type="PROSITE" id="PS00924">
    <property type="entry name" value="ASP_GLU_RACEMASE_2"/>
    <property type="match status" value="1"/>
</dbReference>
<proteinExistence type="inferred from homology"/>
<dbReference type="PANTHER" id="PTHR21198:SF7">
    <property type="entry name" value="ASPARTATE-GLUTAMATE RACEMASE FAMILY"/>
    <property type="match status" value="1"/>
</dbReference>
<gene>
    <name evidence="3" type="ORF">BM477_00085</name>
</gene>
<keyword evidence="2" id="KW-0413">Isomerase</keyword>
<protein>
    <submittedName>
        <fullName evidence="3">Aspartate racemase</fullName>
    </submittedName>
</protein>
<keyword evidence="4" id="KW-1185">Reference proteome</keyword>
<dbReference type="EMBL" id="MPDM01000001">
    <property type="protein sequence ID" value="OKL50416.1"/>
    <property type="molecule type" value="Genomic_DNA"/>
</dbReference>
<evidence type="ECO:0000256" key="2">
    <source>
        <dbReference type="ARBA" id="ARBA00023235"/>
    </source>
</evidence>
<reference evidence="4" key="1">
    <citation type="submission" date="2016-11" db="EMBL/GenBank/DDBJ databases">
        <title>Actinomyces gypaetusis sp. nov. isolated from Gypaetus barbatus in Qinghai Tibet Plateau China.</title>
        <authorList>
            <person name="Meng X."/>
        </authorList>
    </citation>
    <scope>NUCLEOTIDE SEQUENCE [LARGE SCALE GENOMIC DNA]</scope>
    <source>
        <strain evidence="4">DSM 15383</strain>
    </source>
</reference>
<dbReference type="STRING" id="156892.BM477_00085"/>
<dbReference type="InterPro" id="IPR004380">
    <property type="entry name" value="Asp_race"/>
</dbReference>